<dbReference type="Proteomes" id="UP001392437">
    <property type="component" value="Unassembled WGS sequence"/>
</dbReference>
<name>A0AAW0QAQ4_9PEZI</name>
<keyword evidence="2" id="KW-1185">Reference proteome</keyword>
<evidence type="ECO:0000313" key="2">
    <source>
        <dbReference type="Proteomes" id="UP001392437"/>
    </source>
</evidence>
<sequence length="171" mass="18970">MNSGHDNSRRDGDFPFEKLEYRVQSSSLAEDGSRFGEQEHSVRHNCEHIDVNQRCTALHQSMPGFLVNLVIEDTNRAQTGQRPITIFSPCWNRVKIAVRDITFVMQCPASGELVEARPGSFYKVSIVVPQAVIPQLTGIADRDWGAIVSAYATQASDVTVKVLVERGPEGI</sequence>
<dbReference type="EMBL" id="JAQQWP010000010">
    <property type="protein sequence ID" value="KAK8097112.1"/>
    <property type="molecule type" value="Genomic_DNA"/>
</dbReference>
<evidence type="ECO:0000313" key="1">
    <source>
        <dbReference type="EMBL" id="KAK8097112.1"/>
    </source>
</evidence>
<protein>
    <submittedName>
        <fullName evidence="1">Uncharacterized protein</fullName>
    </submittedName>
</protein>
<proteinExistence type="predicted"/>
<dbReference type="AlphaFoldDB" id="A0AAW0QAQ4"/>
<comment type="caution">
    <text evidence="1">The sequence shown here is derived from an EMBL/GenBank/DDBJ whole genome shotgun (WGS) entry which is preliminary data.</text>
</comment>
<organism evidence="1 2">
    <name type="scientific">Apiospora kogelbergensis</name>
    <dbReference type="NCBI Taxonomy" id="1337665"/>
    <lineage>
        <taxon>Eukaryota</taxon>
        <taxon>Fungi</taxon>
        <taxon>Dikarya</taxon>
        <taxon>Ascomycota</taxon>
        <taxon>Pezizomycotina</taxon>
        <taxon>Sordariomycetes</taxon>
        <taxon>Xylariomycetidae</taxon>
        <taxon>Amphisphaeriales</taxon>
        <taxon>Apiosporaceae</taxon>
        <taxon>Apiospora</taxon>
    </lineage>
</organism>
<gene>
    <name evidence="1" type="ORF">PG999_013056</name>
</gene>
<accession>A0AAW0QAQ4</accession>
<reference evidence="1 2" key="1">
    <citation type="submission" date="2023-01" db="EMBL/GenBank/DDBJ databases">
        <title>Analysis of 21 Apiospora genomes using comparative genomics revels a genus with tremendous synthesis potential of carbohydrate active enzymes and secondary metabolites.</title>
        <authorList>
            <person name="Sorensen T."/>
        </authorList>
    </citation>
    <scope>NUCLEOTIDE SEQUENCE [LARGE SCALE GENOMIC DNA]</scope>
    <source>
        <strain evidence="1 2">CBS 117206</strain>
    </source>
</reference>